<dbReference type="AlphaFoldDB" id="A0A836KWX0"/>
<protein>
    <recommendedName>
        <fullName evidence="8">Phosphatidic acid phosphatase type 2/haloperoxidase domain-containing protein</fullName>
    </recommendedName>
</protein>
<dbReference type="Proteomes" id="UP000673552">
    <property type="component" value="Unassembled WGS sequence"/>
</dbReference>
<dbReference type="Gene3D" id="1.20.144.10">
    <property type="entry name" value="Phosphatidic acid phosphatase type 2/haloperoxidase"/>
    <property type="match status" value="1"/>
</dbReference>
<evidence type="ECO:0000256" key="1">
    <source>
        <dbReference type="ARBA" id="ARBA00004141"/>
    </source>
</evidence>
<feature type="transmembrane region" description="Helical" evidence="7">
    <location>
        <begin position="336"/>
        <end position="356"/>
    </location>
</feature>
<evidence type="ECO:0000256" key="7">
    <source>
        <dbReference type="SAM" id="Phobius"/>
    </source>
</evidence>
<evidence type="ECO:0000259" key="8">
    <source>
        <dbReference type="SMART" id="SM00014"/>
    </source>
</evidence>
<feature type="transmembrane region" description="Helical" evidence="7">
    <location>
        <begin position="246"/>
        <end position="268"/>
    </location>
</feature>
<dbReference type="InterPro" id="IPR000326">
    <property type="entry name" value="PAP2/HPO"/>
</dbReference>
<dbReference type="CDD" id="cd03390">
    <property type="entry name" value="PAP2_containing_1_like"/>
    <property type="match status" value="1"/>
</dbReference>
<dbReference type="Pfam" id="PF01569">
    <property type="entry name" value="PAP2"/>
    <property type="match status" value="1"/>
</dbReference>
<organism evidence="9 10">
    <name type="scientific">Leishmania martiniquensis</name>
    <dbReference type="NCBI Taxonomy" id="1580590"/>
    <lineage>
        <taxon>Eukaryota</taxon>
        <taxon>Discoba</taxon>
        <taxon>Euglenozoa</taxon>
        <taxon>Kinetoplastea</taxon>
        <taxon>Metakinetoplastina</taxon>
        <taxon>Trypanosomatida</taxon>
        <taxon>Trypanosomatidae</taxon>
        <taxon>Leishmaniinae</taxon>
        <taxon>Leishmania</taxon>
    </lineage>
</organism>
<accession>A0A836KWX0</accession>
<dbReference type="EMBL" id="JAFEUZ010000018">
    <property type="protein sequence ID" value="KAG5481013.1"/>
    <property type="molecule type" value="Genomic_DNA"/>
</dbReference>
<evidence type="ECO:0000313" key="9">
    <source>
        <dbReference type="EMBL" id="KAG5481013.1"/>
    </source>
</evidence>
<proteinExistence type="inferred from homology"/>
<dbReference type="PANTHER" id="PTHR10165">
    <property type="entry name" value="LIPID PHOSPHATE PHOSPHATASE"/>
    <property type="match status" value="1"/>
</dbReference>
<evidence type="ECO:0000256" key="6">
    <source>
        <dbReference type="SAM" id="MobiDB-lite"/>
    </source>
</evidence>
<comment type="subcellular location">
    <subcellularLocation>
        <location evidence="1">Membrane</location>
        <topology evidence="1">Multi-pass membrane protein</topology>
    </subcellularLocation>
</comment>
<sequence>MPSCSVGAVWRFIFFFRLHDYLLCLICGFLALGVSKVRPHCRPFSWTDPSIDFPYGGAGTFPSWTLPIISVLPAVAYVLGEAARHCWLRRRSGGLLAHDPFTKHTWLFLENQRHNGDALGPSGAERRCFDVAAPPLASPKATRSPLSGNSQRKIEVVATEMLTLLKVEAQEMPNDSPATPVESPHRPLSLPTSANAREGLTDNCHAPAAAQNSSLRTADNVPQKRTVRLYTLARPWQRFLLHTHMWVLLQAFSIAFSMLIVSAVKVYAGRLRPDFLARLRAEGFTPASVDVDFCAVPKDGRVSFPSGHSGISFAAFVPFCFYVLHSLHAFRLSGVSLWRIVIGLLPLILPITVAVSRTRDNRHFFDDVIAGSAIGIVSALIALKVIMAVNGCTGQLTPRFPYCE</sequence>
<feature type="transmembrane region" description="Helical" evidence="7">
    <location>
        <begin position="306"/>
        <end position="324"/>
    </location>
</feature>
<dbReference type="RefSeq" id="XP_067179446.1">
    <property type="nucleotide sequence ID" value="XM_067324099.1"/>
</dbReference>
<feature type="transmembrane region" description="Helical" evidence="7">
    <location>
        <begin position="61"/>
        <end position="80"/>
    </location>
</feature>
<reference evidence="10" key="2">
    <citation type="journal article" date="2021" name="Sci. Data">
        <title>Chromosome-scale genome sequencing, assembly and annotation of six genomes from subfamily Leishmaniinae.</title>
        <authorList>
            <person name="Almutairi H."/>
            <person name="Urbaniak M.D."/>
            <person name="Bates M.D."/>
            <person name="Jariyapan N."/>
            <person name="Kwakye-Nuako G."/>
            <person name="Thomaz Soccol V."/>
            <person name="Al-Salem W.S."/>
            <person name="Dillon R.J."/>
            <person name="Bates P.A."/>
            <person name="Gatherer D."/>
        </authorList>
    </citation>
    <scope>NUCLEOTIDE SEQUENCE [LARGE SCALE GENOMIC DNA]</scope>
</reference>
<evidence type="ECO:0000256" key="2">
    <source>
        <dbReference type="ARBA" id="ARBA00008816"/>
    </source>
</evidence>
<dbReference type="OrthoDB" id="10030083at2759"/>
<keyword evidence="5 7" id="KW-0472">Membrane</keyword>
<evidence type="ECO:0000256" key="4">
    <source>
        <dbReference type="ARBA" id="ARBA00022989"/>
    </source>
</evidence>
<dbReference type="SUPFAM" id="SSF48317">
    <property type="entry name" value="Acid phosphatase/Vanadium-dependent haloperoxidase"/>
    <property type="match status" value="1"/>
</dbReference>
<dbReference type="InterPro" id="IPR036938">
    <property type="entry name" value="PAP2/HPO_sf"/>
</dbReference>
<feature type="domain" description="Phosphatidic acid phosphatase type 2/haloperoxidase" evidence="8">
    <location>
        <begin position="247"/>
        <end position="383"/>
    </location>
</feature>
<keyword evidence="3 7" id="KW-0812">Transmembrane</keyword>
<feature type="region of interest" description="Disordered" evidence="6">
    <location>
        <begin position="172"/>
        <end position="200"/>
    </location>
</feature>
<evidence type="ECO:0000256" key="5">
    <source>
        <dbReference type="ARBA" id="ARBA00023136"/>
    </source>
</evidence>
<dbReference type="GeneID" id="92516611"/>
<dbReference type="InterPro" id="IPR043216">
    <property type="entry name" value="PAP-like"/>
</dbReference>
<keyword evidence="10" id="KW-1185">Reference proteome</keyword>
<name>A0A836KWX0_9TRYP</name>
<evidence type="ECO:0000313" key="10">
    <source>
        <dbReference type="Proteomes" id="UP000673552"/>
    </source>
</evidence>
<dbReference type="GO" id="GO:0046839">
    <property type="term" value="P:phospholipid dephosphorylation"/>
    <property type="evidence" value="ECO:0007669"/>
    <property type="project" value="TreeGrafter"/>
</dbReference>
<dbReference type="SMART" id="SM00014">
    <property type="entry name" value="acidPPc"/>
    <property type="match status" value="1"/>
</dbReference>
<dbReference type="GO" id="GO:0006644">
    <property type="term" value="P:phospholipid metabolic process"/>
    <property type="evidence" value="ECO:0007669"/>
    <property type="project" value="InterPro"/>
</dbReference>
<dbReference type="GO" id="GO:0008195">
    <property type="term" value="F:phosphatidate phosphatase activity"/>
    <property type="evidence" value="ECO:0007669"/>
    <property type="project" value="TreeGrafter"/>
</dbReference>
<comment type="similarity">
    <text evidence="2">Belongs to the PA-phosphatase related phosphoesterase family.</text>
</comment>
<evidence type="ECO:0000256" key="3">
    <source>
        <dbReference type="ARBA" id="ARBA00022692"/>
    </source>
</evidence>
<reference evidence="10" key="1">
    <citation type="journal article" date="2021" name="Microbiol. Resour. Announc.">
        <title>LGAAP: Leishmaniinae Genome Assembly and Annotation Pipeline.</title>
        <authorList>
            <person name="Almutairi H."/>
            <person name="Urbaniak M.D."/>
            <person name="Bates M.D."/>
            <person name="Jariyapan N."/>
            <person name="Kwakye-Nuako G."/>
            <person name="Thomaz-Soccol V."/>
            <person name="Al-Salem W.S."/>
            <person name="Dillon R.J."/>
            <person name="Bates P.A."/>
            <person name="Gatherer D."/>
        </authorList>
    </citation>
    <scope>NUCLEOTIDE SEQUENCE [LARGE SCALE GENOMIC DNA]</scope>
</reference>
<gene>
    <name evidence="9" type="ORF">LSCM1_06689</name>
</gene>
<dbReference type="PANTHER" id="PTHR10165:SF35">
    <property type="entry name" value="RE23632P"/>
    <property type="match status" value="1"/>
</dbReference>
<dbReference type="GO" id="GO:0016020">
    <property type="term" value="C:membrane"/>
    <property type="evidence" value="ECO:0007669"/>
    <property type="project" value="UniProtKB-SubCell"/>
</dbReference>
<comment type="caution">
    <text evidence="9">The sequence shown here is derived from an EMBL/GenBank/DDBJ whole genome shotgun (WGS) entry which is preliminary data.</text>
</comment>
<keyword evidence="4 7" id="KW-1133">Transmembrane helix</keyword>
<dbReference type="KEGG" id="lmat:92516611"/>
<feature type="transmembrane region" description="Helical" evidence="7">
    <location>
        <begin position="368"/>
        <end position="389"/>
    </location>
</feature>